<organism evidence="10 11">
    <name type="scientific">Clostridium gelidum</name>
    <dbReference type="NCBI Taxonomy" id="704125"/>
    <lineage>
        <taxon>Bacteria</taxon>
        <taxon>Bacillati</taxon>
        <taxon>Bacillota</taxon>
        <taxon>Clostridia</taxon>
        <taxon>Eubacteriales</taxon>
        <taxon>Clostridiaceae</taxon>
        <taxon>Clostridium</taxon>
    </lineage>
</organism>
<dbReference type="SUPFAM" id="SSF53448">
    <property type="entry name" value="Nucleotide-diphospho-sugar transferases"/>
    <property type="match status" value="1"/>
</dbReference>
<comment type="catalytic activity">
    <reaction evidence="8">
        <text>Mo-molybdopterin + GTP + H(+) = Mo-molybdopterin guanine dinucleotide + diphosphate</text>
        <dbReference type="Rhea" id="RHEA:34243"/>
        <dbReference type="ChEBI" id="CHEBI:15378"/>
        <dbReference type="ChEBI" id="CHEBI:33019"/>
        <dbReference type="ChEBI" id="CHEBI:37565"/>
        <dbReference type="ChEBI" id="CHEBI:71302"/>
        <dbReference type="ChEBI" id="CHEBI:71310"/>
        <dbReference type="EC" id="2.7.7.77"/>
    </reaction>
</comment>
<dbReference type="InterPro" id="IPR013482">
    <property type="entry name" value="Molybde_CF_guanTrfase"/>
</dbReference>
<dbReference type="InterPro" id="IPR029044">
    <property type="entry name" value="Nucleotide-diphossugar_trans"/>
</dbReference>
<comment type="function">
    <text evidence="8">Transfers a GMP moiety from GTP to Mo-molybdopterin (Mo-MPT) cofactor (Moco or molybdenum cofactor) to form Mo-molybdopterin guanine dinucleotide (Mo-MGD) cofactor.</text>
</comment>
<feature type="domain" description="MobA-like NTP transferase" evidence="9">
    <location>
        <begin position="5"/>
        <end position="149"/>
    </location>
</feature>
<feature type="binding site" evidence="8">
    <location>
        <position position="65"/>
    </location>
    <ligand>
        <name>GTP</name>
        <dbReference type="ChEBI" id="CHEBI:37565"/>
    </ligand>
</feature>
<comment type="cofactor">
    <cofactor evidence="8">
        <name>Mg(2+)</name>
        <dbReference type="ChEBI" id="CHEBI:18420"/>
    </cofactor>
</comment>
<feature type="binding site" evidence="8">
    <location>
        <position position="94"/>
    </location>
    <ligand>
        <name>Mg(2+)</name>
        <dbReference type="ChEBI" id="CHEBI:18420"/>
    </ligand>
</feature>
<keyword evidence="10" id="KW-0548">Nucleotidyltransferase</keyword>
<keyword evidence="4 8" id="KW-0547">Nucleotide-binding</keyword>
<dbReference type="PANTHER" id="PTHR19136">
    <property type="entry name" value="MOLYBDENUM COFACTOR GUANYLYLTRANSFERASE"/>
    <property type="match status" value="1"/>
</dbReference>
<evidence type="ECO:0000259" key="9">
    <source>
        <dbReference type="Pfam" id="PF12804"/>
    </source>
</evidence>
<sequence length="195" mass="22389">MDIGALVLVGGKSRRMNGDNKAFLEFKNKSFIENITDQLTGFHNIYISVDNKNKYRNLNFTLIEDMYKDIGPIGGIHSALKLIDEKYIFVTACDMPKITKEFIYFLCGSITEDVQCIVTQDEKDRICPLGGIYSKDLIGEIENMIQEKDYKLLNLISRSKTKIIPLSETNFNKDILDNINDINDYDKLRNLDIDI</sequence>
<evidence type="ECO:0000256" key="2">
    <source>
        <dbReference type="ARBA" id="ARBA00022679"/>
    </source>
</evidence>
<gene>
    <name evidence="8 10" type="primary">mobA</name>
    <name evidence="10" type="ORF">psyc5s11_25130</name>
</gene>
<dbReference type="CDD" id="cd02503">
    <property type="entry name" value="MobA"/>
    <property type="match status" value="1"/>
</dbReference>
<comment type="caution">
    <text evidence="8">Lacks conserved residue(s) required for the propagation of feature annotation.</text>
</comment>
<dbReference type="Proteomes" id="UP000824633">
    <property type="component" value="Chromosome"/>
</dbReference>
<keyword evidence="11" id="KW-1185">Reference proteome</keyword>
<dbReference type="GO" id="GO:0016779">
    <property type="term" value="F:nucleotidyltransferase activity"/>
    <property type="evidence" value="ECO:0007669"/>
    <property type="project" value="UniProtKB-KW"/>
</dbReference>
<comment type="subcellular location">
    <subcellularLocation>
        <location evidence="8">Cytoplasm</location>
    </subcellularLocation>
</comment>
<evidence type="ECO:0000256" key="6">
    <source>
        <dbReference type="ARBA" id="ARBA00023134"/>
    </source>
</evidence>
<feature type="binding site" evidence="8">
    <location>
        <begin position="8"/>
        <end position="10"/>
    </location>
    <ligand>
        <name>GTP</name>
        <dbReference type="ChEBI" id="CHEBI:37565"/>
    </ligand>
</feature>
<evidence type="ECO:0000256" key="1">
    <source>
        <dbReference type="ARBA" id="ARBA00022490"/>
    </source>
</evidence>
<keyword evidence="3 8" id="KW-0479">Metal-binding</keyword>
<evidence type="ECO:0000256" key="8">
    <source>
        <dbReference type="HAMAP-Rule" id="MF_00316"/>
    </source>
</evidence>
<dbReference type="PANTHER" id="PTHR19136:SF81">
    <property type="entry name" value="MOLYBDENUM COFACTOR GUANYLYLTRANSFERASE"/>
    <property type="match status" value="1"/>
</dbReference>
<evidence type="ECO:0000313" key="10">
    <source>
        <dbReference type="EMBL" id="BCZ46446.1"/>
    </source>
</evidence>
<dbReference type="EC" id="2.7.7.77" evidence="8"/>
<dbReference type="RefSeq" id="WP_224037922.1">
    <property type="nucleotide sequence ID" value="NZ_AP024849.1"/>
</dbReference>
<dbReference type="EMBL" id="AP024849">
    <property type="protein sequence ID" value="BCZ46446.1"/>
    <property type="molecule type" value="Genomic_DNA"/>
</dbReference>
<proteinExistence type="inferred from homology"/>
<comment type="domain">
    <text evidence="8">The N-terminal domain determines nucleotide recognition and specific binding, while the C-terminal domain determines the specific binding to the target protein.</text>
</comment>
<comment type="similarity">
    <text evidence="8">Belongs to the MobA family.</text>
</comment>
<evidence type="ECO:0000313" key="11">
    <source>
        <dbReference type="Proteomes" id="UP000824633"/>
    </source>
</evidence>
<accession>A0ABN6IWD8</accession>
<evidence type="ECO:0000256" key="7">
    <source>
        <dbReference type="ARBA" id="ARBA00023150"/>
    </source>
</evidence>
<keyword evidence="6 8" id="KW-0342">GTP-binding</keyword>
<keyword evidence="5 8" id="KW-0460">Magnesium</keyword>
<dbReference type="InterPro" id="IPR025877">
    <property type="entry name" value="MobA-like_NTP_Trfase"/>
</dbReference>
<feature type="binding site" evidence="8">
    <location>
        <position position="94"/>
    </location>
    <ligand>
        <name>GTP</name>
        <dbReference type="ChEBI" id="CHEBI:37565"/>
    </ligand>
</feature>
<dbReference type="Gene3D" id="3.90.550.10">
    <property type="entry name" value="Spore Coat Polysaccharide Biosynthesis Protein SpsA, Chain A"/>
    <property type="match status" value="1"/>
</dbReference>
<keyword evidence="2 8" id="KW-0808">Transferase</keyword>
<feature type="binding site" evidence="8">
    <location>
        <position position="21"/>
    </location>
    <ligand>
        <name>GTP</name>
        <dbReference type="ChEBI" id="CHEBI:37565"/>
    </ligand>
</feature>
<evidence type="ECO:0000256" key="5">
    <source>
        <dbReference type="ARBA" id="ARBA00022842"/>
    </source>
</evidence>
<dbReference type="HAMAP" id="MF_00316">
    <property type="entry name" value="MobA"/>
    <property type="match status" value="1"/>
</dbReference>
<evidence type="ECO:0000256" key="4">
    <source>
        <dbReference type="ARBA" id="ARBA00022741"/>
    </source>
</evidence>
<name>A0ABN6IWD8_9CLOT</name>
<reference evidence="11" key="1">
    <citation type="submission" date="2021-07" db="EMBL/GenBank/DDBJ databases">
        <title>Complete genome sequencing of a Clostridium isolate.</title>
        <authorList>
            <person name="Ueki A."/>
            <person name="Tonouchi A."/>
        </authorList>
    </citation>
    <scope>NUCLEOTIDE SEQUENCE [LARGE SCALE GENOMIC DNA]</scope>
    <source>
        <strain evidence="11">C5S11</strain>
    </source>
</reference>
<protein>
    <recommendedName>
        <fullName evidence="8">Probable molybdenum cofactor guanylyltransferase</fullName>
        <shortName evidence="8">MoCo guanylyltransferase</shortName>
        <ecNumber evidence="8">2.7.7.77</ecNumber>
    </recommendedName>
    <alternativeName>
        <fullName evidence="8">GTP:molybdopterin guanylyltransferase</fullName>
    </alternativeName>
    <alternativeName>
        <fullName evidence="8">Mo-MPT guanylyltransferase</fullName>
    </alternativeName>
    <alternativeName>
        <fullName evidence="8">Molybdopterin guanylyltransferase</fullName>
    </alternativeName>
    <alternativeName>
        <fullName evidence="8">Molybdopterin-guanine dinucleotide synthase</fullName>
        <shortName evidence="8">MGD synthase</shortName>
    </alternativeName>
</protein>
<keyword evidence="7 8" id="KW-0501">Molybdenum cofactor biosynthesis</keyword>
<evidence type="ECO:0000256" key="3">
    <source>
        <dbReference type="ARBA" id="ARBA00022723"/>
    </source>
</evidence>
<dbReference type="Pfam" id="PF12804">
    <property type="entry name" value="NTP_transf_3"/>
    <property type="match status" value="1"/>
</dbReference>
<keyword evidence="1 8" id="KW-0963">Cytoplasm</keyword>